<name>A0A0H4VFU6_9SPHN</name>
<dbReference type="InterPro" id="IPR006665">
    <property type="entry name" value="OmpA-like"/>
</dbReference>
<dbReference type="RefSeq" id="WP_082863747.1">
    <property type="nucleotide sequence ID" value="NZ_CP011310.1"/>
</dbReference>
<organism evidence="6 7">
    <name type="scientific">Aurantiacibacter atlanticus</name>
    <dbReference type="NCBI Taxonomy" id="1648404"/>
    <lineage>
        <taxon>Bacteria</taxon>
        <taxon>Pseudomonadati</taxon>
        <taxon>Pseudomonadota</taxon>
        <taxon>Alphaproteobacteria</taxon>
        <taxon>Sphingomonadales</taxon>
        <taxon>Erythrobacteraceae</taxon>
        <taxon>Aurantiacibacter</taxon>
    </lineage>
</organism>
<dbReference type="PRINTS" id="PR01021">
    <property type="entry name" value="OMPADOMAIN"/>
</dbReference>
<evidence type="ECO:0000259" key="5">
    <source>
        <dbReference type="PROSITE" id="PS51123"/>
    </source>
</evidence>
<sequence>MHFLGRPLVAIVIGAFAIFLLARIVGDADASAFANRLAQDAPAVIATAGGGGHVQAHFISPRGLASRHPLLTGGEPLDESTRAKIAHAVADMPGVGGIRWSDGDILAEGQEAAFRPLHCQEDVQALLRAHTIRFEESSARIDEASRGLIDEVATALRPCLGAIIQITGHTDRSGPEPGNLALSAERAAAVRTALVRRGIPEDGLRAQGVGSRMPVEGLEATDPANRRIEFSVIATVPIRPTPVDTPAPR</sequence>
<evidence type="ECO:0000256" key="1">
    <source>
        <dbReference type="ARBA" id="ARBA00004442"/>
    </source>
</evidence>
<dbReference type="CDD" id="cd07185">
    <property type="entry name" value="OmpA_C-like"/>
    <property type="match status" value="1"/>
</dbReference>
<evidence type="ECO:0000256" key="3">
    <source>
        <dbReference type="ARBA" id="ARBA00023237"/>
    </source>
</evidence>
<dbReference type="AlphaFoldDB" id="A0A0H4VFU6"/>
<evidence type="ECO:0000313" key="7">
    <source>
        <dbReference type="Proteomes" id="UP000059113"/>
    </source>
</evidence>
<dbReference type="InterPro" id="IPR036737">
    <property type="entry name" value="OmpA-like_sf"/>
</dbReference>
<dbReference type="Proteomes" id="UP000059113">
    <property type="component" value="Chromosome"/>
</dbReference>
<dbReference type="InterPro" id="IPR050330">
    <property type="entry name" value="Bact_OuterMem_StrucFunc"/>
</dbReference>
<dbReference type="PROSITE" id="PS51123">
    <property type="entry name" value="OMPA_2"/>
    <property type="match status" value="1"/>
</dbReference>
<evidence type="ECO:0000256" key="4">
    <source>
        <dbReference type="PROSITE-ProRule" id="PRU00473"/>
    </source>
</evidence>
<dbReference type="PANTHER" id="PTHR30329">
    <property type="entry name" value="STATOR ELEMENT OF FLAGELLAR MOTOR COMPLEX"/>
    <property type="match status" value="1"/>
</dbReference>
<evidence type="ECO:0000256" key="2">
    <source>
        <dbReference type="ARBA" id="ARBA00023136"/>
    </source>
</evidence>
<dbReference type="STRING" id="1648404.CP97_06370"/>
<dbReference type="GO" id="GO:0009279">
    <property type="term" value="C:cell outer membrane"/>
    <property type="evidence" value="ECO:0007669"/>
    <property type="project" value="UniProtKB-SubCell"/>
</dbReference>
<keyword evidence="2 4" id="KW-0472">Membrane</keyword>
<protein>
    <submittedName>
        <fullName evidence="6">Putative outer membrane lipoprotein</fullName>
    </submittedName>
</protein>
<dbReference type="SUPFAM" id="SSF103088">
    <property type="entry name" value="OmpA-like"/>
    <property type="match status" value="1"/>
</dbReference>
<dbReference type="Gene3D" id="3.30.1330.60">
    <property type="entry name" value="OmpA-like domain"/>
    <property type="match status" value="1"/>
</dbReference>
<reference evidence="6 7" key="1">
    <citation type="journal article" date="2015" name="Int. J. Syst. Evol. Microbiol.">
        <title>Erythrobacter atlanticus sp. nov., a bacterium from ocean sediment able to degrade polycyclic aromatic hydrocarbons.</title>
        <authorList>
            <person name="Zhuang L."/>
            <person name="Liu Y."/>
            <person name="Wang L."/>
            <person name="Wang W."/>
            <person name="Shao Z."/>
        </authorList>
    </citation>
    <scope>NUCLEOTIDE SEQUENCE [LARGE SCALE GENOMIC DNA]</scope>
    <source>
        <strain evidence="7">s21-N3</strain>
    </source>
</reference>
<keyword evidence="3" id="KW-0998">Cell outer membrane</keyword>
<accession>A0A0H4VFU6</accession>
<dbReference type="PANTHER" id="PTHR30329:SF21">
    <property type="entry name" value="LIPOPROTEIN YIAD-RELATED"/>
    <property type="match status" value="1"/>
</dbReference>
<keyword evidence="7" id="KW-1185">Reference proteome</keyword>
<dbReference type="OrthoDB" id="9814546at2"/>
<gene>
    <name evidence="6" type="ORF">CP97_06370</name>
</gene>
<dbReference type="Pfam" id="PF00691">
    <property type="entry name" value="OmpA"/>
    <property type="match status" value="1"/>
</dbReference>
<keyword evidence="6" id="KW-0449">Lipoprotein</keyword>
<feature type="domain" description="OmpA-like" evidence="5">
    <location>
        <begin position="121"/>
        <end position="236"/>
    </location>
</feature>
<proteinExistence type="predicted"/>
<comment type="subcellular location">
    <subcellularLocation>
        <location evidence="1">Cell outer membrane</location>
    </subcellularLocation>
</comment>
<evidence type="ECO:0000313" key="6">
    <source>
        <dbReference type="EMBL" id="AKQ43230.2"/>
    </source>
</evidence>
<dbReference type="InterPro" id="IPR006664">
    <property type="entry name" value="OMP_bac"/>
</dbReference>
<dbReference type="KEGG" id="ery:CP97_06370"/>
<reference evidence="7" key="2">
    <citation type="submission" date="2015-04" db="EMBL/GenBank/DDBJ databases">
        <title>The complete genome sequence of Erythrobacter sp. s21-N3.</title>
        <authorList>
            <person name="Zhuang L."/>
            <person name="Liu Y."/>
            <person name="Shao Z."/>
        </authorList>
    </citation>
    <scope>NUCLEOTIDE SEQUENCE [LARGE SCALE GENOMIC DNA]</scope>
    <source>
        <strain evidence="7">s21-N3</strain>
    </source>
</reference>
<dbReference type="EMBL" id="CP011310">
    <property type="protein sequence ID" value="AKQ43230.2"/>
    <property type="molecule type" value="Genomic_DNA"/>
</dbReference>